<keyword evidence="3" id="KW-0653">Protein transport</keyword>
<keyword evidence="3" id="KW-0813">Transport</keyword>
<evidence type="ECO:0000313" key="6">
    <source>
        <dbReference type="Proteomes" id="UP001595462"/>
    </source>
</evidence>
<keyword evidence="6" id="KW-1185">Reference proteome</keyword>
<reference evidence="6" key="1">
    <citation type="journal article" date="2019" name="Int. J. Syst. Evol. Microbiol.">
        <title>The Global Catalogue of Microorganisms (GCM) 10K type strain sequencing project: providing services to taxonomists for standard genome sequencing and annotation.</title>
        <authorList>
            <consortium name="The Broad Institute Genomics Platform"/>
            <consortium name="The Broad Institute Genome Sequencing Center for Infectious Disease"/>
            <person name="Wu L."/>
            <person name="Ma J."/>
        </authorList>
    </citation>
    <scope>NUCLEOTIDE SEQUENCE [LARGE SCALE GENOMIC DNA]</scope>
    <source>
        <strain evidence="6">KCTC 52640</strain>
    </source>
</reference>
<keyword evidence="3" id="KW-1006">Bacterial flagellum protein export</keyword>
<comment type="function">
    <text evidence="4">Required for formation of the rod structure in the basal body of the flagellar apparatus. Together with FliI and FliH, may constitute the export apparatus of flagellin.</text>
</comment>
<proteinExistence type="inferred from homology"/>
<dbReference type="EMBL" id="JBHRSS010000003">
    <property type="protein sequence ID" value="MFC3104162.1"/>
    <property type="molecule type" value="Genomic_DNA"/>
</dbReference>
<dbReference type="InterPro" id="IPR029025">
    <property type="entry name" value="T3SS_substrate_exporter_C"/>
</dbReference>
<evidence type="ECO:0000256" key="3">
    <source>
        <dbReference type="ARBA" id="ARBA00023225"/>
    </source>
</evidence>
<dbReference type="SUPFAM" id="SSF160544">
    <property type="entry name" value="EscU C-terminal domain-like"/>
    <property type="match status" value="1"/>
</dbReference>
<dbReference type="PANTHER" id="PTHR30531:SF12">
    <property type="entry name" value="FLAGELLAR BIOSYNTHETIC PROTEIN FLHB"/>
    <property type="match status" value="1"/>
</dbReference>
<gene>
    <name evidence="5" type="ORF">ACFOSU_09670</name>
</gene>
<comment type="caution">
    <text evidence="5">The sequence shown here is derived from an EMBL/GenBank/DDBJ whole genome shotgun (WGS) entry which is preliminary data.</text>
</comment>
<evidence type="ECO:0000313" key="5">
    <source>
        <dbReference type="EMBL" id="MFC3104162.1"/>
    </source>
</evidence>
<dbReference type="InterPro" id="IPR006135">
    <property type="entry name" value="T3SS_substrate_exporter"/>
</dbReference>
<evidence type="ECO:0000256" key="2">
    <source>
        <dbReference type="ARBA" id="ARBA00021622"/>
    </source>
</evidence>
<organism evidence="5 6">
    <name type="scientific">Salinisphaera aquimarina</name>
    <dbReference type="NCBI Taxonomy" id="2094031"/>
    <lineage>
        <taxon>Bacteria</taxon>
        <taxon>Pseudomonadati</taxon>
        <taxon>Pseudomonadota</taxon>
        <taxon>Gammaproteobacteria</taxon>
        <taxon>Salinisphaerales</taxon>
        <taxon>Salinisphaeraceae</taxon>
        <taxon>Salinisphaera</taxon>
    </lineage>
</organism>
<accession>A0ABV7ER84</accession>
<protein>
    <recommendedName>
        <fullName evidence="2">Flagellar biosynthetic protein FlhB</fullName>
    </recommendedName>
</protein>
<dbReference type="RefSeq" id="WP_380688880.1">
    <property type="nucleotide sequence ID" value="NZ_JBHRSS010000003.1"/>
</dbReference>
<name>A0ABV7ER84_9GAMM</name>
<sequence length="95" mass="10560">MKPSDIPDSRAHAVALRYQDGDEAPRVVAKGYGDVADAIIAKAQAHDLYTHKSPELVRLLMHLDLDEHIPPELYRAVAELLVWVYELEAASARAD</sequence>
<dbReference type="Gene3D" id="3.40.1690.10">
    <property type="entry name" value="secretion proteins EscU"/>
    <property type="match status" value="1"/>
</dbReference>
<dbReference type="PANTHER" id="PTHR30531">
    <property type="entry name" value="FLAGELLAR BIOSYNTHETIC PROTEIN FLHB"/>
    <property type="match status" value="1"/>
</dbReference>
<comment type="similarity">
    <text evidence="1">Belongs to the type III secretion exporter family.</text>
</comment>
<dbReference type="Proteomes" id="UP001595462">
    <property type="component" value="Unassembled WGS sequence"/>
</dbReference>
<evidence type="ECO:0000256" key="1">
    <source>
        <dbReference type="ARBA" id="ARBA00010690"/>
    </source>
</evidence>
<evidence type="ECO:0000256" key="4">
    <source>
        <dbReference type="ARBA" id="ARBA00025078"/>
    </source>
</evidence>
<dbReference type="Pfam" id="PF01312">
    <property type="entry name" value="Bac_export_2"/>
    <property type="match status" value="1"/>
</dbReference>